<reference evidence="2 3" key="1">
    <citation type="submission" date="2019-09" db="EMBL/GenBank/DDBJ databases">
        <title>Chitinophaga ginsengihumi sp. nov., isolated from soil of ginseng rhizosphere.</title>
        <authorList>
            <person name="Lee J."/>
        </authorList>
    </citation>
    <scope>NUCLEOTIDE SEQUENCE [LARGE SCALE GENOMIC DNA]</scope>
    <source>
        <strain evidence="2 3">BN140078</strain>
    </source>
</reference>
<dbReference type="CDD" id="cd00519">
    <property type="entry name" value="Lipase_3"/>
    <property type="match status" value="1"/>
</dbReference>
<organism evidence="2 3">
    <name type="scientific">Chitinophaga agrisoli</name>
    <dbReference type="NCBI Taxonomy" id="2607653"/>
    <lineage>
        <taxon>Bacteria</taxon>
        <taxon>Pseudomonadati</taxon>
        <taxon>Bacteroidota</taxon>
        <taxon>Chitinophagia</taxon>
        <taxon>Chitinophagales</taxon>
        <taxon>Chitinophagaceae</taxon>
        <taxon>Chitinophaga</taxon>
    </lineage>
</organism>
<evidence type="ECO:0000313" key="2">
    <source>
        <dbReference type="EMBL" id="KAA2238997.1"/>
    </source>
</evidence>
<proteinExistence type="predicted"/>
<dbReference type="Pfam" id="PF01764">
    <property type="entry name" value="Lipase_3"/>
    <property type="match status" value="1"/>
</dbReference>
<dbReference type="InterPro" id="IPR002921">
    <property type="entry name" value="Fungal_lipase-type"/>
</dbReference>
<dbReference type="PANTHER" id="PTHR45856">
    <property type="entry name" value="ALPHA/BETA-HYDROLASES SUPERFAMILY PROTEIN"/>
    <property type="match status" value="1"/>
</dbReference>
<dbReference type="PANTHER" id="PTHR45856:SF11">
    <property type="entry name" value="FUNGAL LIPASE-LIKE DOMAIN-CONTAINING PROTEIN"/>
    <property type="match status" value="1"/>
</dbReference>
<dbReference type="GO" id="GO:0006629">
    <property type="term" value="P:lipid metabolic process"/>
    <property type="evidence" value="ECO:0007669"/>
    <property type="project" value="InterPro"/>
</dbReference>
<sequence length="336" mass="36195">MTTANTGILASGTTFTTQQLAVLLCAVTYSTDPQSDIATYLPGWSIVWDGTQTSDGNYAFIALDPTSTIYALAIRGSLPPFDVFKDWAAFDNWILEDMDVVTRVSWPYVTNSGSNALIASGTNRAFGQVQNMVDSLGSQKTILEYLQANGAVAGNQVIITGHSLGGNVANVYASYFISQLAAASSTFTNTALVTFAAPAAGNSDFATDLDAKLPNAWHYENDNDIVPKFPVSLSVLLIGFMYIGGPSASGITCTYKGKTVSLRDAFMLLAGIFAVYDYQQQALNYNTFNTPTDSAYTQNTIGDFFNQAGYQHEVVHYATNLNVNLPQTLVEQSRLV</sequence>
<evidence type="ECO:0000259" key="1">
    <source>
        <dbReference type="Pfam" id="PF01764"/>
    </source>
</evidence>
<dbReference type="RefSeq" id="WP_149840176.1">
    <property type="nucleotide sequence ID" value="NZ_VUOC01000004.1"/>
</dbReference>
<feature type="domain" description="Fungal lipase-type" evidence="1">
    <location>
        <begin position="103"/>
        <end position="231"/>
    </location>
</feature>
<dbReference type="AlphaFoldDB" id="A0A5B2VL73"/>
<protein>
    <submittedName>
        <fullName evidence="2">Lipase family protein</fullName>
    </submittedName>
</protein>
<dbReference type="EMBL" id="VUOC01000004">
    <property type="protein sequence ID" value="KAA2238997.1"/>
    <property type="molecule type" value="Genomic_DNA"/>
</dbReference>
<gene>
    <name evidence="2" type="ORF">F0L74_22550</name>
</gene>
<dbReference type="InterPro" id="IPR029058">
    <property type="entry name" value="AB_hydrolase_fold"/>
</dbReference>
<evidence type="ECO:0000313" key="3">
    <source>
        <dbReference type="Proteomes" id="UP000324611"/>
    </source>
</evidence>
<keyword evidence="3" id="KW-1185">Reference proteome</keyword>
<name>A0A5B2VL73_9BACT</name>
<reference evidence="2 3" key="2">
    <citation type="submission" date="2019-09" db="EMBL/GenBank/DDBJ databases">
        <authorList>
            <person name="Jin C."/>
        </authorList>
    </citation>
    <scope>NUCLEOTIDE SEQUENCE [LARGE SCALE GENOMIC DNA]</scope>
    <source>
        <strain evidence="2 3">BN140078</strain>
    </source>
</reference>
<accession>A0A5B2VL73</accession>
<dbReference type="Proteomes" id="UP000324611">
    <property type="component" value="Unassembled WGS sequence"/>
</dbReference>
<comment type="caution">
    <text evidence="2">The sequence shown here is derived from an EMBL/GenBank/DDBJ whole genome shotgun (WGS) entry which is preliminary data.</text>
</comment>
<dbReference type="InterPro" id="IPR051218">
    <property type="entry name" value="Sec_MonoDiacylglyc_Lipase"/>
</dbReference>
<dbReference type="Gene3D" id="3.40.50.1820">
    <property type="entry name" value="alpha/beta hydrolase"/>
    <property type="match status" value="1"/>
</dbReference>
<dbReference type="SUPFAM" id="SSF53474">
    <property type="entry name" value="alpha/beta-Hydrolases"/>
    <property type="match status" value="1"/>
</dbReference>